<comment type="similarity">
    <text evidence="3 8">Belongs to the glycosyl hydrolase 13 family.</text>
</comment>
<feature type="domain" description="Alpha-amylase C-terminal beta-sheet" evidence="12">
    <location>
        <begin position="510"/>
        <end position="568"/>
    </location>
</feature>
<dbReference type="Gene3D" id="2.60.40.1180">
    <property type="entry name" value="Golgi alpha-mannosidase II"/>
    <property type="match status" value="1"/>
</dbReference>
<sequence length="575" mass="64647">MAASGDVCQGARCSRLHSALFFKENRLCKDLTMFLLLTEALKPQDMEATPTSGFKSESCLKRSLESLLGGSECAVKWPRLSGCLSVGETTFDGEELVDGAGESKGKDSHLQDDSSENLTPSQESPEELKEDLTKEDSESTKEEAHSEQTQSIETRVEEVEDSQFDDSGEDLVRKGKEIFVQGFNWESHKQRWWVTLKEKVPELASWGFTSMWLPPICDSLAPQGYLPKDLYNLNSAYGSEAELKSLLRDMKKNGLKPMADIVINHRVGSTRGVGDLYNRYDGWSMPWDEYAVTSDSGGLGKPSTGIEVFKGIPNLDHSNEVVSNDLKHWLQWLLKDVGFECFRFDFAKGYSPRFVKAYIEASKPRLAVGEYWDTCKYTGPKYILDYDQDAHRQRTIDWIDGTGGLSCAFDFTTKAILQEACAKKEWYRLRDVQGRPSGLLGVWPSRAVTFIDNHDTGSTQAHWPFPRKCVAQGYAYILTHPGLPSVFYDHLYEWSSGLKQSILDLIKIRKTQEIHSRSHVTILEADKDGYSALIDNKLCVRLGSTEWTPADGPWDLALSGRGFTIYTKPKPLLSA</sequence>
<reference evidence="13" key="1">
    <citation type="submission" date="2020-06" db="EMBL/GenBank/DDBJ databases">
        <title>WGS assembly of Ceratodon purpureus strain R40.</title>
        <authorList>
            <person name="Carey S.B."/>
            <person name="Jenkins J."/>
            <person name="Shu S."/>
            <person name="Lovell J.T."/>
            <person name="Sreedasyam A."/>
            <person name="Maumus F."/>
            <person name="Tiley G.P."/>
            <person name="Fernandez-Pozo N."/>
            <person name="Barry K."/>
            <person name="Chen C."/>
            <person name="Wang M."/>
            <person name="Lipzen A."/>
            <person name="Daum C."/>
            <person name="Saski C.A."/>
            <person name="Payton A.C."/>
            <person name="Mcbreen J.C."/>
            <person name="Conrad R.E."/>
            <person name="Kollar L.M."/>
            <person name="Olsson S."/>
            <person name="Huttunen S."/>
            <person name="Landis J.B."/>
            <person name="Wickett N.J."/>
            <person name="Johnson M.G."/>
            <person name="Rensing S.A."/>
            <person name="Grimwood J."/>
            <person name="Schmutz J."/>
            <person name="Mcdaniel S.F."/>
        </authorList>
    </citation>
    <scope>NUCLEOTIDE SEQUENCE</scope>
    <source>
        <strain evidence="13">R40</strain>
    </source>
</reference>
<accession>A0A8T0GTK0</accession>
<keyword evidence="7 9" id="KW-0326">Glycosidase</keyword>
<evidence type="ECO:0000256" key="4">
    <source>
        <dbReference type="ARBA" id="ARBA00012595"/>
    </source>
</evidence>
<dbReference type="EC" id="3.2.1.1" evidence="4 9"/>
<dbReference type="CDD" id="cd11314">
    <property type="entry name" value="AmyAc_arch_bac_plant_AmyA"/>
    <property type="match status" value="1"/>
</dbReference>
<feature type="compositionally biased region" description="Acidic residues" evidence="10">
    <location>
        <begin position="158"/>
        <end position="167"/>
    </location>
</feature>
<evidence type="ECO:0000256" key="2">
    <source>
        <dbReference type="ARBA" id="ARBA00001913"/>
    </source>
</evidence>
<name>A0A8T0GTK0_CERPU</name>
<evidence type="ECO:0000256" key="10">
    <source>
        <dbReference type="SAM" id="MobiDB-lite"/>
    </source>
</evidence>
<dbReference type="GO" id="GO:0005975">
    <property type="term" value="P:carbohydrate metabolic process"/>
    <property type="evidence" value="ECO:0007669"/>
    <property type="project" value="InterPro"/>
</dbReference>
<evidence type="ECO:0000256" key="3">
    <source>
        <dbReference type="ARBA" id="ARBA00008061"/>
    </source>
</evidence>
<dbReference type="AlphaFoldDB" id="A0A8T0GTK0"/>
<feature type="compositionally biased region" description="Basic and acidic residues" evidence="10">
    <location>
        <begin position="101"/>
        <end position="112"/>
    </location>
</feature>
<evidence type="ECO:0000256" key="6">
    <source>
        <dbReference type="ARBA" id="ARBA00023277"/>
    </source>
</evidence>
<comment type="caution">
    <text evidence="13">The sequence shown here is derived from an EMBL/GenBank/DDBJ whole genome shotgun (WGS) entry which is preliminary data.</text>
</comment>
<evidence type="ECO:0000259" key="12">
    <source>
        <dbReference type="SMART" id="SM00810"/>
    </source>
</evidence>
<dbReference type="SUPFAM" id="SSF51445">
    <property type="entry name" value="(Trans)glycosidases"/>
    <property type="match status" value="1"/>
</dbReference>
<protein>
    <recommendedName>
        <fullName evidence="4 9">Alpha-amylase</fullName>
        <ecNumber evidence="4 9">3.2.1.1</ecNumber>
    </recommendedName>
</protein>
<evidence type="ECO:0000256" key="8">
    <source>
        <dbReference type="RuleBase" id="RU003615"/>
    </source>
</evidence>
<dbReference type="Gene3D" id="3.20.20.80">
    <property type="entry name" value="Glycosidases"/>
    <property type="match status" value="1"/>
</dbReference>
<dbReference type="InterPro" id="IPR013780">
    <property type="entry name" value="Glyco_hydro_b"/>
</dbReference>
<dbReference type="Proteomes" id="UP000822688">
    <property type="component" value="Chromosome 9"/>
</dbReference>
<dbReference type="SMART" id="SM00810">
    <property type="entry name" value="Alpha-amyl_C2"/>
    <property type="match status" value="1"/>
</dbReference>
<evidence type="ECO:0000256" key="7">
    <source>
        <dbReference type="ARBA" id="ARBA00023295"/>
    </source>
</evidence>
<dbReference type="Pfam" id="PF00128">
    <property type="entry name" value="Alpha-amylase"/>
    <property type="match status" value="1"/>
</dbReference>
<organism evidence="13 14">
    <name type="scientific">Ceratodon purpureus</name>
    <name type="common">Fire moss</name>
    <name type="synonym">Dicranum purpureum</name>
    <dbReference type="NCBI Taxonomy" id="3225"/>
    <lineage>
        <taxon>Eukaryota</taxon>
        <taxon>Viridiplantae</taxon>
        <taxon>Streptophyta</taxon>
        <taxon>Embryophyta</taxon>
        <taxon>Bryophyta</taxon>
        <taxon>Bryophytina</taxon>
        <taxon>Bryopsida</taxon>
        <taxon>Dicranidae</taxon>
        <taxon>Pseudoditrichales</taxon>
        <taxon>Ditrichaceae</taxon>
        <taxon>Ceratodon</taxon>
    </lineage>
</organism>
<evidence type="ECO:0000256" key="5">
    <source>
        <dbReference type="ARBA" id="ARBA00022801"/>
    </source>
</evidence>
<dbReference type="InterPro" id="IPR012850">
    <property type="entry name" value="A-amylase_bs_C"/>
</dbReference>
<dbReference type="InterPro" id="IPR006046">
    <property type="entry name" value="Alpha_amylase"/>
</dbReference>
<keyword evidence="6 9" id="KW-0119">Carbohydrate metabolism</keyword>
<proteinExistence type="inferred from homology"/>
<dbReference type="InterPro" id="IPR006047">
    <property type="entry name" value="GH13_cat_dom"/>
</dbReference>
<dbReference type="Pfam" id="PF07821">
    <property type="entry name" value="Alpha-amyl_C2"/>
    <property type="match status" value="1"/>
</dbReference>
<feature type="region of interest" description="Disordered" evidence="10">
    <location>
        <begin position="96"/>
        <end position="167"/>
    </location>
</feature>
<evidence type="ECO:0000259" key="11">
    <source>
        <dbReference type="SMART" id="SM00642"/>
    </source>
</evidence>
<dbReference type="GO" id="GO:0004556">
    <property type="term" value="F:alpha-amylase activity"/>
    <property type="evidence" value="ECO:0007669"/>
    <property type="project" value="UniProtKB-UniRule"/>
</dbReference>
<keyword evidence="5 9" id="KW-0378">Hydrolase</keyword>
<dbReference type="SUPFAM" id="SSF51011">
    <property type="entry name" value="Glycosyl hydrolase domain"/>
    <property type="match status" value="1"/>
</dbReference>
<feature type="domain" description="Glycosyl hydrolase family 13 catalytic" evidence="11">
    <location>
        <begin position="177"/>
        <end position="509"/>
    </location>
</feature>
<dbReference type="GO" id="GO:0005509">
    <property type="term" value="F:calcium ion binding"/>
    <property type="evidence" value="ECO:0007669"/>
    <property type="project" value="InterPro"/>
</dbReference>
<evidence type="ECO:0000313" key="14">
    <source>
        <dbReference type="Proteomes" id="UP000822688"/>
    </source>
</evidence>
<gene>
    <name evidence="13" type="ORF">KC19_9G189200</name>
</gene>
<dbReference type="PRINTS" id="PR00110">
    <property type="entry name" value="ALPHAAMYLASE"/>
</dbReference>
<dbReference type="PANTHER" id="PTHR43447">
    <property type="entry name" value="ALPHA-AMYLASE"/>
    <property type="match status" value="1"/>
</dbReference>
<evidence type="ECO:0000256" key="9">
    <source>
        <dbReference type="RuleBase" id="RU361134"/>
    </source>
</evidence>
<keyword evidence="14" id="KW-1185">Reference proteome</keyword>
<comment type="cofactor">
    <cofactor evidence="2">
        <name>Ca(2+)</name>
        <dbReference type="ChEBI" id="CHEBI:29108"/>
    </cofactor>
</comment>
<feature type="compositionally biased region" description="Basic and acidic residues" evidence="10">
    <location>
        <begin position="126"/>
        <end position="146"/>
    </location>
</feature>
<evidence type="ECO:0000256" key="1">
    <source>
        <dbReference type="ARBA" id="ARBA00000548"/>
    </source>
</evidence>
<evidence type="ECO:0000313" key="13">
    <source>
        <dbReference type="EMBL" id="KAG0563006.1"/>
    </source>
</evidence>
<comment type="catalytic activity">
    <reaction evidence="1 9">
        <text>Endohydrolysis of (1-&gt;4)-alpha-D-glucosidic linkages in polysaccharides containing three or more (1-&gt;4)-alpha-linked D-glucose units.</text>
        <dbReference type="EC" id="3.2.1.1"/>
    </reaction>
</comment>
<dbReference type="InterPro" id="IPR017853">
    <property type="entry name" value="GH"/>
</dbReference>
<dbReference type="SMART" id="SM00642">
    <property type="entry name" value="Aamy"/>
    <property type="match status" value="1"/>
</dbReference>
<dbReference type="EMBL" id="CM026430">
    <property type="protein sequence ID" value="KAG0563006.1"/>
    <property type="molecule type" value="Genomic_DNA"/>
</dbReference>